<dbReference type="EMBL" id="CAMXCT010000335">
    <property type="protein sequence ID" value="CAI3977339.1"/>
    <property type="molecule type" value="Genomic_DNA"/>
</dbReference>
<dbReference type="InterPro" id="IPR001932">
    <property type="entry name" value="PPM-type_phosphatase-like_dom"/>
</dbReference>
<dbReference type="Proteomes" id="UP001152797">
    <property type="component" value="Unassembled WGS sequence"/>
</dbReference>
<dbReference type="PROSITE" id="PS01032">
    <property type="entry name" value="PPM_1"/>
    <property type="match status" value="1"/>
</dbReference>
<evidence type="ECO:0000256" key="3">
    <source>
        <dbReference type="ARBA" id="ARBA00022723"/>
    </source>
</evidence>
<reference evidence="9" key="2">
    <citation type="submission" date="2024-04" db="EMBL/GenBank/DDBJ databases">
        <authorList>
            <person name="Chen Y."/>
            <person name="Shah S."/>
            <person name="Dougan E. K."/>
            <person name="Thang M."/>
            <person name="Chan C."/>
        </authorList>
    </citation>
    <scope>NUCLEOTIDE SEQUENCE [LARGE SCALE GENOMIC DNA]</scope>
</reference>
<dbReference type="InterPro" id="IPR015655">
    <property type="entry name" value="PP2C"/>
</dbReference>
<evidence type="ECO:0000259" key="7">
    <source>
        <dbReference type="PROSITE" id="PS51746"/>
    </source>
</evidence>
<keyword evidence="11" id="KW-1185">Reference proteome</keyword>
<dbReference type="Pfam" id="PF00481">
    <property type="entry name" value="PP2C"/>
    <property type="match status" value="1"/>
</dbReference>
<dbReference type="PROSITE" id="PS51746">
    <property type="entry name" value="PPM_2"/>
    <property type="match status" value="1"/>
</dbReference>
<dbReference type="SMART" id="SM00332">
    <property type="entry name" value="PP2Cc"/>
    <property type="match status" value="1"/>
</dbReference>
<dbReference type="InterPro" id="IPR036457">
    <property type="entry name" value="PPM-type-like_dom_sf"/>
</dbReference>
<dbReference type="AlphaFoldDB" id="A0A9P1BQ13"/>
<dbReference type="GO" id="GO:0004722">
    <property type="term" value="F:protein serine/threonine phosphatase activity"/>
    <property type="evidence" value="ECO:0007669"/>
    <property type="project" value="InterPro"/>
</dbReference>
<dbReference type="OrthoDB" id="10264738at2759"/>
<dbReference type="CDD" id="cd00143">
    <property type="entry name" value="PP2Cc"/>
    <property type="match status" value="1"/>
</dbReference>
<comment type="caution">
    <text evidence="8">The sequence shown here is derived from an EMBL/GenBank/DDBJ whole genome shotgun (WGS) entry which is preliminary data.</text>
</comment>
<evidence type="ECO:0000256" key="2">
    <source>
        <dbReference type="ARBA" id="ARBA00006702"/>
    </source>
</evidence>
<evidence type="ECO:0000256" key="5">
    <source>
        <dbReference type="ARBA" id="ARBA00022912"/>
    </source>
</evidence>
<dbReference type="EMBL" id="CAMXCT020000335">
    <property type="protein sequence ID" value="CAL1130714.1"/>
    <property type="molecule type" value="Genomic_DNA"/>
</dbReference>
<reference evidence="8" key="1">
    <citation type="submission" date="2022-10" db="EMBL/GenBank/DDBJ databases">
        <authorList>
            <person name="Chen Y."/>
            <person name="Dougan E. K."/>
            <person name="Chan C."/>
            <person name="Rhodes N."/>
            <person name="Thang M."/>
        </authorList>
    </citation>
    <scope>NUCLEOTIDE SEQUENCE</scope>
</reference>
<evidence type="ECO:0000313" key="11">
    <source>
        <dbReference type="Proteomes" id="UP001152797"/>
    </source>
</evidence>
<dbReference type="Gene3D" id="3.60.40.10">
    <property type="entry name" value="PPM-type phosphatase domain"/>
    <property type="match status" value="1"/>
</dbReference>
<evidence type="ECO:0000313" key="9">
    <source>
        <dbReference type="EMBL" id="CAL1130714.1"/>
    </source>
</evidence>
<evidence type="ECO:0000313" key="8">
    <source>
        <dbReference type="EMBL" id="CAI3977339.1"/>
    </source>
</evidence>
<evidence type="ECO:0000256" key="1">
    <source>
        <dbReference type="ARBA" id="ARBA00004170"/>
    </source>
</evidence>
<evidence type="ECO:0000256" key="4">
    <source>
        <dbReference type="ARBA" id="ARBA00022801"/>
    </source>
</evidence>
<feature type="domain" description="PPM-type phosphatase" evidence="7">
    <location>
        <begin position="12"/>
        <end position="282"/>
    </location>
</feature>
<dbReference type="GO" id="GO:0046872">
    <property type="term" value="F:metal ion binding"/>
    <property type="evidence" value="ECO:0007669"/>
    <property type="project" value="UniProtKB-KW"/>
</dbReference>
<proteinExistence type="inferred from homology"/>
<dbReference type="PANTHER" id="PTHR13832">
    <property type="entry name" value="PROTEIN PHOSPHATASE 2C"/>
    <property type="match status" value="1"/>
</dbReference>
<name>A0A9P1BQ13_9DINO</name>
<gene>
    <name evidence="8" type="ORF">C1SCF055_LOCUS5487</name>
</gene>
<sequence length="282" mass="30894">MGYAPNPKAVKSAGWEDDIGRREEMEDGWVFIDCYGEHPSSCYFAIYDGHGGRQCVEYVQEHLHKNLLLELEKAPSNVPEAMMQAFELTDDNMQCSGISSSGCTACSCLLRQESAYAERVLYTAHVGDARAVLCRQGLAVRLTGESDHKATDPEEAKRVVEAGGTIYNERVNGMLAISRAFGDFQLKAPTWTKDIVSNVPEISATLLMENDLFVITACDGLWDVLEDQEAVNLVIEGIEQLGILCEESAGHPMLGQVVARLLIEEALARGTSDNVTCVVVFP</sequence>
<dbReference type="SUPFAM" id="SSF81606">
    <property type="entry name" value="PP2C-like"/>
    <property type="match status" value="1"/>
</dbReference>
<dbReference type="GO" id="GO:0016020">
    <property type="term" value="C:membrane"/>
    <property type="evidence" value="ECO:0007669"/>
    <property type="project" value="UniProtKB-SubCell"/>
</dbReference>
<dbReference type="EMBL" id="CAMXCT030000335">
    <property type="protein sequence ID" value="CAL4764651.1"/>
    <property type="molecule type" value="Genomic_DNA"/>
</dbReference>
<comment type="similarity">
    <text evidence="2 6">Belongs to the PP2C family.</text>
</comment>
<evidence type="ECO:0000256" key="6">
    <source>
        <dbReference type="RuleBase" id="RU003465"/>
    </source>
</evidence>
<organism evidence="8">
    <name type="scientific">Cladocopium goreaui</name>
    <dbReference type="NCBI Taxonomy" id="2562237"/>
    <lineage>
        <taxon>Eukaryota</taxon>
        <taxon>Sar</taxon>
        <taxon>Alveolata</taxon>
        <taxon>Dinophyceae</taxon>
        <taxon>Suessiales</taxon>
        <taxon>Symbiodiniaceae</taxon>
        <taxon>Cladocopium</taxon>
    </lineage>
</organism>
<dbReference type="PANTHER" id="PTHR13832:SF837">
    <property type="entry name" value="PROTEIN PHOSPHATASE 2C-LIKE DOMAIN-CONTAINING PROTEIN 1"/>
    <property type="match status" value="1"/>
</dbReference>
<protein>
    <submittedName>
        <fullName evidence="10">PPM-type phosphatase domain-containing protein</fullName>
    </submittedName>
</protein>
<dbReference type="InterPro" id="IPR000222">
    <property type="entry name" value="PP2C_BS"/>
</dbReference>
<comment type="subcellular location">
    <subcellularLocation>
        <location evidence="1">Membrane</location>
        <topology evidence="1">Peripheral membrane protein</topology>
    </subcellularLocation>
</comment>
<keyword evidence="3" id="KW-0479">Metal-binding</keyword>
<keyword evidence="4 6" id="KW-0378">Hydrolase</keyword>
<evidence type="ECO:0000313" key="10">
    <source>
        <dbReference type="EMBL" id="CAL4764651.1"/>
    </source>
</evidence>
<keyword evidence="5 6" id="KW-0904">Protein phosphatase</keyword>
<accession>A0A9P1BQ13</accession>